<keyword evidence="11 14" id="KW-1133">Transmembrane helix</keyword>
<keyword evidence="13 14" id="KW-0472">Membrane</keyword>
<keyword evidence="12" id="KW-0902">Two-component regulatory system</keyword>
<evidence type="ECO:0000256" key="12">
    <source>
        <dbReference type="ARBA" id="ARBA00023012"/>
    </source>
</evidence>
<dbReference type="PROSITE" id="PS50885">
    <property type="entry name" value="HAMP"/>
    <property type="match status" value="1"/>
</dbReference>
<keyword evidence="8" id="KW-0547">Nucleotide-binding</keyword>
<evidence type="ECO:0000256" key="13">
    <source>
        <dbReference type="ARBA" id="ARBA00023136"/>
    </source>
</evidence>
<feature type="transmembrane region" description="Helical" evidence="14">
    <location>
        <begin position="7"/>
        <end position="30"/>
    </location>
</feature>
<proteinExistence type="predicted"/>
<dbReference type="PANTHER" id="PTHR45528">
    <property type="entry name" value="SENSOR HISTIDINE KINASE CPXA"/>
    <property type="match status" value="1"/>
</dbReference>
<dbReference type="RefSeq" id="WP_133639372.1">
    <property type="nucleotide sequence ID" value="NZ_SNZV01000002.1"/>
</dbReference>
<gene>
    <name evidence="17" type="ORF">B0I21_102436</name>
</gene>
<keyword evidence="18" id="KW-1185">Reference proteome</keyword>
<dbReference type="InterPro" id="IPR003661">
    <property type="entry name" value="HisK_dim/P_dom"/>
</dbReference>
<dbReference type="CDD" id="cd06225">
    <property type="entry name" value="HAMP"/>
    <property type="match status" value="1"/>
</dbReference>
<dbReference type="SMART" id="SM00304">
    <property type="entry name" value="HAMP"/>
    <property type="match status" value="1"/>
</dbReference>
<dbReference type="Gene3D" id="6.10.340.10">
    <property type="match status" value="1"/>
</dbReference>
<dbReference type="SUPFAM" id="SSF47384">
    <property type="entry name" value="Homodimeric domain of signal transducing histidine kinase"/>
    <property type="match status" value="1"/>
</dbReference>
<dbReference type="GO" id="GO:0005886">
    <property type="term" value="C:plasma membrane"/>
    <property type="evidence" value="ECO:0007669"/>
    <property type="project" value="UniProtKB-SubCell"/>
</dbReference>
<keyword evidence="9 17" id="KW-0418">Kinase</keyword>
<dbReference type="Pfam" id="PF00672">
    <property type="entry name" value="HAMP"/>
    <property type="match status" value="1"/>
</dbReference>
<dbReference type="InterPro" id="IPR003594">
    <property type="entry name" value="HATPase_dom"/>
</dbReference>
<dbReference type="InterPro" id="IPR036890">
    <property type="entry name" value="HATPase_C_sf"/>
</dbReference>
<evidence type="ECO:0000256" key="5">
    <source>
        <dbReference type="ARBA" id="ARBA00022553"/>
    </source>
</evidence>
<evidence type="ECO:0000256" key="8">
    <source>
        <dbReference type="ARBA" id="ARBA00022741"/>
    </source>
</evidence>
<evidence type="ECO:0000256" key="2">
    <source>
        <dbReference type="ARBA" id="ARBA00004651"/>
    </source>
</evidence>
<dbReference type="Pfam" id="PF00512">
    <property type="entry name" value="HisKA"/>
    <property type="match status" value="1"/>
</dbReference>
<dbReference type="CDD" id="cd00082">
    <property type="entry name" value="HisKA"/>
    <property type="match status" value="1"/>
</dbReference>
<dbReference type="GO" id="GO:0005524">
    <property type="term" value="F:ATP binding"/>
    <property type="evidence" value="ECO:0007669"/>
    <property type="project" value="UniProtKB-KW"/>
</dbReference>
<feature type="domain" description="HAMP" evidence="16">
    <location>
        <begin position="170"/>
        <end position="223"/>
    </location>
</feature>
<keyword evidence="4" id="KW-1003">Cell membrane</keyword>
<feature type="domain" description="Histidine kinase" evidence="15">
    <location>
        <begin position="231"/>
        <end position="448"/>
    </location>
</feature>
<dbReference type="SUPFAM" id="SSF158472">
    <property type="entry name" value="HAMP domain-like"/>
    <property type="match status" value="1"/>
</dbReference>
<dbReference type="AlphaFoldDB" id="A0A4R7D5D4"/>
<keyword evidence="5" id="KW-0597">Phosphoprotein</keyword>
<evidence type="ECO:0000256" key="7">
    <source>
        <dbReference type="ARBA" id="ARBA00022692"/>
    </source>
</evidence>
<dbReference type="EC" id="2.7.13.3" evidence="3"/>
<dbReference type="SUPFAM" id="SSF55874">
    <property type="entry name" value="ATPase domain of HSP90 chaperone/DNA topoisomerase II/histidine kinase"/>
    <property type="match status" value="1"/>
</dbReference>
<dbReference type="GO" id="GO:0000155">
    <property type="term" value="F:phosphorelay sensor kinase activity"/>
    <property type="evidence" value="ECO:0007669"/>
    <property type="project" value="InterPro"/>
</dbReference>
<evidence type="ECO:0000256" key="3">
    <source>
        <dbReference type="ARBA" id="ARBA00012438"/>
    </source>
</evidence>
<dbReference type="SMART" id="SM00387">
    <property type="entry name" value="HATPase_c"/>
    <property type="match status" value="1"/>
</dbReference>
<comment type="subcellular location">
    <subcellularLocation>
        <location evidence="2">Cell membrane</location>
        <topology evidence="2">Multi-pass membrane protein</topology>
    </subcellularLocation>
</comment>
<evidence type="ECO:0000256" key="11">
    <source>
        <dbReference type="ARBA" id="ARBA00022989"/>
    </source>
</evidence>
<keyword evidence="6" id="KW-0808">Transferase</keyword>
<evidence type="ECO:0000256" key="6">
    <source>
        <dbReference type="ARBA" id="ARBA00022679"/>
    </source>
</evidence>
<sequence>MRNYNKILYGLIAILVIYTVSFVVFIFYSITNFAFTDFYKRLELRRNLAAERIFNGKSSGIQWSLTYVEELDKQKEFIVEFDKDNRIVHSSGFDKDLWGRIDKHATSNFKIGNTFYATKYYLQKDKHFILGVSAENYFYTHHLNYLRNLLIIAVLLGVLFVIVISLFVKRSFIKPISELIGEVEKIGSENLYLRLTVGSEKGVLGKLADTFNKMLTRIETSFETQKNFVSNASHELNTPLTSIIGIADLALSKERSVDEYKHSIQKIADAAENLEKKTSALLLLARTGFENNNQTFKPVRIDQIVMDAEMTVKAINEHFRIKTDFSMLPDDSMKLKVNGSAPLLQLAISNIVSNACKYSANNTAYVALGAFDNGVLILIKDEGIGIPEEELTYIYDPYFRASNTTNFSGYGIGLPLARNIIKMHNGQLSVSSSLGKGTTVRIEIPTIDPRLLRNMRLA</sequence>
<dbReference type="Proteomes" id="UP000294752">
    <property type="component" value="Unassembled WGS sequence"/>
</dbReference>
<dbReference type="InterPro" id="IPR003660">
    <property type="entry name" value="HAMP_dom"/>
</dbReference>
<evidence type="ECO:0000313" key="17">
    <source>
        <dbReference type="EMBL" id="TDS16110.1"/>
    </source>
</evidence>
<evidence type="ECO:0000256" key="10">
    <source>
        <dbReference type="ARBA" id="ARBA00022840"/>
    </source>
</evidence>
<keyword evidence="7 14" id="KW-0812">Transmembrane</keyword>
<comment type="caution">
    <text evidence="17">The sequence shown here is derived from an EMBL/GenBank/DDBJ whole genome shotgun (WGS) entry which is preliminary data.</text>
</comment>
<dbReference type="Gene3D" id="3.30.565.10">
    <property type="entry name" value="Histidine kinase-like ATPase, C-terminal domain"/>
    <property type="match status" value="1"/>
</dbReference>
<dbReference type="Gene3D" id="1.10.287.130">
    <property type="match status" value="1"/>
</dbReference>
<feature type="transmembrane region" description="Helical" evidence="14">
    <location>
        <begin position="145"/>
        <end position="168"/>
    </location>
</feature>
<evidence type="ECO:0000259" key="15">
    <source>
        <dbReference type="PROSITE" id="PS50109"/>
    </source>
</evidence>
<dbReference type="EMBL" id="SNZV01000002">
    <property type="protein sequence ID" value="TDS16110.1"/>
    <property type="molecule type" value="Genomic_DNA"/>
</dbReference>
<reference evidence="17 18" key="1">
    <citation type="submission" date="2019-03" db="EMBL/GenBank/DDBJ databases">
        <title>Genomic Encyclopedia of Type Strains, Phase III (KMG-III): the genomes of soil and plant-associated and newly described type strains.</title>
        <authorList>
            <person name="Whitman W."/>
        </authorList>
    </citation>
    <scope>NUCLEOTIDE SEQUENCE [LARGE SCALE GENOMIC DNA]</scope>
    <source>
        <strain evidence="17 18">CGMCC 1.12801</strain>
    </source>
</reference>
<evidence type="ECO:0000256" key="1">
    <source>
        <dbReference type="ARBA" id="ARBA00000085"/>
    </source>
</evidence>
<evidence type="ECO:0000259" key="16">
    <source>
        <dbReference type="PROSITE" id="PS50885"/>
    </source>
</evidence>
<comment type="catalytic activity">
    <reaction evidence="1">
        <text>ATP + protein L-histidine = ADP + protein N-phospho-L-histidine.</text>
        <dbReference type="EC" id="2.7.13.3"/>
    </reaction>
</comment>
<dbReference type="PROSITE" id="PS50109">
    <property type="entry name" value="HIS_KIN"/>
    <property type="match status" value="1"/>
</dbReference>
<dbReference type="InterPro" id="IPR036097">
    <property type="entry name" value="HisK_dim/P_sf"/>
</dbReference>
<evidence type="ECO:0000256" key="14">
    <source>
        <dbReference type="SAM" id="Phobius"/>
    </source>
</evidence>
<keyword evidence="10" id="KW-0067">ATP-binding</keyword>
<dbReference type="InterPro" id="IPR004358">
    <property type="entry name" value="Sig_transdc_His_kin-like_C"/>
</dbReference>
<name>A0A4R7D5D4_9SPHI</name>
<dbReference type="InterPro" id="IPR050398">
    <property type="entry name" value="HssS/ArlS-like"/>
</dbReference>
<dbReference type="PANTHER" id="PTHR45528:SF1">
    <property type="entry name" value="SENSOR HISTIDINE KINASE CPXA"/>
    <property type="match status" value="1"/>
</dbReference>
<dbReference type="PRINTS" id="PR00344">
    <property type="entry name" value="BCTRLSENSOR"/>
</dbReference>
<dbReference type="Pfam" id="PF02518">
    <property type="entry name" value="HATPase_c"/>
    <property type="match status" value="1"/>
</dbReference>
<dbReference type="InterPro" id="IPR005467">
    <property type="entry name" value="His_kinase_dom"/>
</dbReference>
<dbReference type="SMART" id="SM00388">
    <property type="entry name" value="HisKA"/>
    <property type="match status" value="1"/>
</dbReference>
<organism evidence="17 18">
    <name type="scientific">Sphingobacterium paludis</name>
    <dbReference type="NCBI Taxonomy" id="1476465"/>
    <lineage>
        <taxon>Bacteria</taxon>
        <taxon>Pseudomonadati</taxon>
        <taxon>Bacteroidota</taxon>
        <taxon>Sphingobacteriia</taxon>
        <taxon>Sphingobacteriales</taxon>
        <taxon>Sphingobacteriaceae</taxon>
        <taxon>Sphingobacterium</taxon>
    </lineage>
</organism>
<evidence type="ECO:0000313" key="18">
    <source>
        <dbReference type="Proteomes" id="UP000294752"/>
    </source>
</evidence>
<evidence type="ECO:0000256" key="9">
    <source>
        <dbReference type="ARBA" id="ARBA00022777"/>
    </source>
</evidence>
<dbReference type="OrthoDB" id="594725at2"/>
<protein>
    <recommendedName>
        <fullName evidence="3">histidine kinase</fullName>
        <ecNumber evidence="3">2.7.13.3</ecNumber>
    </recommendedName>
</protein>
<accession>A0A4R7D5D4</accession>
<evidence type="ECO:0000256" key="4">
    <source>
        <dbReference type="ARBA" id="ARBA00022475"/>
    </source>
</evidence>